<gene>
    <name evidence="2" type="ORF">CTI12_AA176400</name>
</gene>
<accession>A0A2U1PA59</accession>
<evidence type="ECO:0000313" key="3">
    <source>
        <dbReference type="Proteomes" id="UP000245207"/>
    </source>
</evidence>
<name>A0A2U1PA59_ARTAN</name>
<proteinExistence type="predicted"/>
<dbReference type="Proteomes" id="UP000245207">
    <property type="component" value="Unassembled WGS sequence"/>
</dbReference>
<dbReference type="EMBL" id="PKPP01001449">
    <property type="protein sequence ID" value="PWA82642.1"/>
    <property type="molecule type" value="Genomic_DNA"/>
</dbReference>
<evidence type="ECO:0000313" key="2">
    <source>
        <dbReference type="EMBL" id="PWA82642.1"/>
    </source>
</evidence>
<sequence length="306" mass="35561">MNQVLSQGPWMVNSRPMFVQKWDPEIGMIKVEPVKLPVWVRLQKIPIEAWSMEGKLSYARVMVEIKAGKELKEIVKIEYIDKDKNVKGTKENDGFTDVQPKKKSMNQQWKNGQYRNYGAQGERQMYRKKDGGNGKGKEKMHEGITNSNHNRSGGSNVNRYEVLNNDTDENRDDARIMKDRMIVDDYLNKKMQPTCTELKNWTKDMEEYFKKQWKIDRLKEKEDAASNVEDVMEGVIMADFNVTMKAMEHSAGGSMVKNDMHEFIDYVNEIEVEDLCSSGVFYTWIKSPTQPHTSILKKLDRAVVNE</sequence>
<keyword evidence="3" id="KW-1185">Reference proteome</keyword>
<reference evidence="2 3" key="1">
    <citation type="journal article" date="2018" name="Mol. Plant">
        <title>The genome of Artemisia annua provides insight into the evolution of Asteraceae family and artemisinin biosynthesis.</title>
        <authorList>
            <person name="Shen Q."/>
            <person name="Zhang L."/>
            <person name="Liao Z."/>
            <person name="Wang S."/>
            <person name="Yan T."/>
            <person name="Shi P."/>
            <person name="Liu M."/>
            <person name="Fu X."/>
            <person name="Pan Q."/>
            <person name="Wang Y."/>
            <person name="Lv Z."/>
            <person name="Lu X."/>
            <person name="Zhang F."/>
            <person name="Jiang W."/>
            <person name="Ma Y."/>
            <person name="Chen M."/>
            <person name="Hao X."/>
            <person name="Li L."/>
            <person name="Tang Y."/>
            <person name="Lv G."/>
            <person name="Zhou Y."/>
            <person name="Sun X."/>
            <person name="Brodelius P.E."/>
            <person name="Rose J.K.C."/>
            <person name="Tang K."/>
        </authorList>
    </citation>
    <scope>NUCLEOTIDE SEQUENCE [LARGE SCALE GENOMIC DNA]</scope>
    <source>
        <strain evidence="3">cv. Huhao1</strain>
        <tissue evidence="2">Leaf</tissue>
    </source>
</reference>
<comment type="caution">
    <text evidence="2">The sequence shown here is derived from an EMBL/GenBank/DDBJ whole genome shotgun (WGS) entry which is preliminary data.</text>
</comment>
<dbReference type="OrthoDB" id="1939300at2759"/>
<feature type="compositionally biased region" description="Polar residues" evidence="1">
    <location>
        <begin position="144"/>
        <end position="158"/>
    </location>
</feature>
<feature type="compositionally biased region" description="Basic and acidic residues" evidence="1">
    <location>
        <begin position="130"/>
        <end position="142"/>
    </location>
</feature>
<dbReference type="AlphaFoldDB" id="A0A2U1PA59"/>
<feature type="region of interest" description="Disordered" evidence="1">
    <location>
        <begin position="130"/>
        <end position="160"/>
    </location>
</feature>
<evidence type="ECO:0000256" key="1">
    <source>
        <dbReference type="SAM" id="MobiDB-lite"/>
    </source>
</evidence>
<protein>
    <submittedName>
        <fullName evidence="2">Uncharacterized protein</fullName>
    </submittedName>
</protein>
<organism evidence="2 3">
    <name type="scientific">Artemisia annua</name>
    <name type="common">Sweet wormwood</name>
    <dbReference type="NCBI Taxonomy" id="35608"/>
    <lineage>
        <taxon>Eukaryota</taxon>
        <taxon>Viridiplantae</taxon>
        <taxon>Streptophyta</taxon>
        <taxon>Embryophyta</taxon>
        <taxon>Tracheophyta</taxon>
        <taxon>Spermatophyta</taxon>
        <taxon>Magnoliopsida</taxon>
        <taxon>eudicotyledons</taxon>
        <taxon>Gunneridae</taxon>
        <taxon>Pentapetalae</taxon>
        <taxon>asterids</taxon>
        <taxon>campanulids</taxon>
        <taxon>Asterales</taxon>
        <taxon>Asteraceae</taxon>
        <taxon>Asteroideae</taxon>
        <taxon>Anthemideae</taxon>
        <taxon>Artemisiinae</taxon>
        <taxon>Artemisia</taxon>
    </lineage>
</organism>